<protein>
    <submittedName>
        <fullName evidence="7">LysE family transporter</fullName>
    </submittedName>
</protein>
<keyword evidence="8" id="KW-1185">Reference proteome</keyword>
<keyword evidence="4 6" id="KW-1133">Transmembrane helix</keyword>
<evidence type="ECO:0000256" key="1">
    <source>
        <dbReference type="ARBA" id="ARBA00004651"/>
    </source>
</evidence>
<comment type="caution">
    <text evidence="7">The sequence shown here is derived from an EMBL/GenBank/DDBJ whole genome shotgun (WGS) entry which is preliminary data.</text>
</comment>
<dbReference type="Proteomes" id="UP000433101">
    <property type="component" value="Unassembled WGS sequence"/>
</dbReference>
<keyword evidence="2" id="KW-1003">Cell membrane</keyword>
<dbReference type="PANTHER" id="PTHR30086">
    <property type="entry name" value="ARGININE EXPORTER PROTEIN ARGO"/>
    <property type="match status" value="1"/>
</dbReference>
<evidence type="ECO:0000256" key="5">
    <source>
        <dbReference type="ARBA" id="ARBA00023136"/>
    </source>
</evidence>
<feature type="transmembrane region" description="Helical" evidence="6">
    <location>
        <begin position="188"/>
        <end position="207"/>
    </location>
</feature>
<sequence length="208" mass="21773">MTLEIFSAYIVATIILLAVPGPTVMLVVSYALAQGRKSAAASVAGVGVGDAVAAGASLMGLGAVLAASATLFTVLKWVGALYIIYLGVQMWRAKPHALETVETKTASSRKVFLHTFAVTALNPKGIAFFVAFLPHFIVPESPVVPQFFILGTTFVVLGMVNAALYAHLASSVRERVRKPSTLRTMNRLGGSVLVAAGIMTATLRRAAG</sequence>
<evidence type="ECO:0000256" key="6">
    <source>
        <dbReference type="SAM" id="Phobius"/>
    </source>
</evidence>
<dbReference type="AlphaFoldDB" id="A0A7X3S5V3"/>
<dbReference type="GO" id="GO:0005886">
    <property type="term" value="C:plasma membrane"/>
    <property type="evidence" value="ECO:0007669"/>
    <property type="project" value="UniProtKB-SubCell"/>
</dbReference>
<feature type="transmembrane region" description="Helical" evidence="6">
    <location>
        <begin position="6"/>
        <end position="32"/>
    </location>
</feature>
<dbReference type="PIRSF" id="PIRSF006324">
    <property type="entry name" value="LeuE"/>
    <property type="match status" value="1"/>
</dbReference>
<dbReference type="EMBL" id="WUMV01000001">
    <property type="protein sequence ID" value="MXN63480.1"/>
    <property type="molecule type" value="Genomic_DNA"/>
</dbReference>
<dbReference type="Pfam" id="PF01810">
    <property type="entry name" value="LysE"/>
    <property type="match status" value="1"/>
</dbReference>
<evidence type="ECO:0000313" key="8">
    <source>
        <dbReference type="Proteomes" id="UP000433101"/>
    </source>
</evidence>
<evidence type="ECO:0000256" key="3">
    <source>
        <dbReference type="ARBA" id="ARBA00022692"/>
    </source>
</evidence>
<gene>
    <name evidence="7" type="ORF">GR183_01060</name>
</gene>
<feature type="transmembrane region" description="Helical" evidence="6">
    <location>
        <begin position="71"/>
        <end position="91"/>
    </location>
</feature>
<keyword evidence="5 6" id="KW-0472">Membrane</keyword>
<name>A0A7X3S5V3_9HYPH</name>
<dbReference type="GO" id="GO:0015171">
    <property type="term" value="F:amino acid transmembrane transporter activity"/>
    <property type="evidence" value="ECO:0007669"/>
    <property type="project" value="TreeGrafter"/>
</dbReference>
<dbReference type="InterPro" id="IPR001123">
    <property type="entry name" value="LeuE-type"/>
</dbReference>
<dbReference type="RefSeq" id="WP_160773735.1">
    <property type="nucleotide sequence ID" value="NZ_WUMV01000001.1"/>
</dbReference>
<keyword evidence="3 6" id="KW-0812">Transmembrane</keyword>
<feature type="transmembrane region" description="Helical" evidence="6">
    <location>
        <begin position="39"/>
        <end position="65"/>
    </location>
</feature>
<dbReference type="PANTHER" id="PTHR30086:SF20">
    <property type="entry name" value="ARGININE EXPORTER PROTEIN ARGO-RELATED"/>
    <property type="match status" value="1"/>
</dbReference>
<organism evidence="7 8">
    <name type="scientific">Stappia sediminis</name>
    <dbReference type="NCBI Taxonomy" id="2692190"/>
    <lineage>
        <taxon>Bacteria</taxon>
        <taxon>Pseudomonadati</taxon>
        <taxon>Pseudomonadota</taxon>
        <taxon>Alphaproteobacteria</taxon>
        <taxon>Hyphomicrobiales</taxon>
        <taxon>Stappiaceae</taxon>
        <taxon>Stappia</taxon>
    </lineage>
</organism>
<accession>A0A7X3S5V3</accession>
<feature type="transmembrane region" description="Helical" evidence="6">
    <location>
        <begin position="143"/>
        <end position="168"/>
    </location>
</feature>
<evidence type="ECO:0000256" key="2">
    <source>
        <dbReference type="ARBA" id="ARBA00022475"/>
    </source>
</evidence>
<feature type="transmembrane region" description="Helical" evidence="6">
    <location>
        <begin position="111"/>
        <end position="137"/>
    </location>
</feature>
<proteinExistence type="predicted"/>
<comment type="subcellular location">
    <subcellularLocation>
        <location evidence="1">Cell membrane</location>
        <topology evidence="1">Multi-pass membrane protein</topology>
    </subcellularLocation>
</comment>
<reference evidence="7 8" key="1">
    <citation type="submission" date="2019-12" db="EMBL/GenBank/DDBJ databases">
        <authorList>
            <person name="Li M."/>
        </authorList>
    </citation>
    <scope>NUCLEOTIDE SEQUENCE [LARGE SCALE GENOMIC DNA]</scope>
    <source>
        <strain evidence="7 8">GBMRC 2046</strain>
    </source>
</reference>
<evidence type="ECO:0000313" key="7">
    <source>
        <dbReference type="EMBL" id="MXN63480.1"/>
    </source>
</evidence>
<evidence type="ECO:0000256" key="4">
    <source>
        <dbReference type="ARBA" id="ARBA00022989"/>
    </source>
</evidence>